<evidence type="ECO:0000313" key="3">
    <source>
        <dbReference type="Proteomes" id="UP001150907"/>
    </source>
</evidence>
<accession>A0A9W8BCK9</accession>
<proteinExistence type="predicted"/>
<gene>
    <name evidence="2" type="ORF">H4R26_003503</name>
</gene>
<feature type="compositionally biased region" description="Basic and acidic residues" evidence="1">
    <location>
        <begin position="34"/>
        <end position="47"/>
    </location>
</feature>
<name>A0A9W8BCK9_9FUNG</name>
<organism evidence="2 3">
    <name type="scientific">Coemansia thaxteri</name>
    <dbReference type="NCBI Taxonomy" id="2663907"/>
    <lineage>
        <taxon>Eukaryota</taxon>
        <taxon>Fungi</taxon>
        <taxon>Fungi incertae sedis</taxon>
        <taxon>Zoopagomycota</taxon>
        <taxon>Kickxellomycotina</taxon>
        <taxon>Kickxellomycetes</taxon>
        <taxon>Kickxellales</taxon>
        <taxon>Kickxellaceae</taxon>
        <taxon>Coemansia</taxon>
    </lineage>
</organism>
<feature type="region of interest" description="Disordered" evidence="1">
    <location>
        <begin position="402"/>
        <end position="470"/>
    </location>
</feature>
<feature type="compositionally biased region" description="Acidic residues" evidence="1">
    <location>
        <begin position="402"/>
        <end position="440"/>
    </location>
</feature>
<comment type="caution">
    <text evidence="2">The sequence shown here is derived from an EMBL/GenBank/DDBJ whole genome shotgun (WGS) entry which is preliminary data.</text>
</comment>
<evidence type="ECO:0000313" key="2">
    <source>
        <dbReference type="EMBL" id="KAJ2002646.1"/>
    </source>
</evidence>
<feature type="region of interest" description="Disordered" evidence="1">
    <location>
        <begin position="34"/>
        <end position="55"/>
    </location>
</feature>
<evidence type="ECO:0000256" key="1">
    <source>
        <dbReference type="SAM" id="MobiDB-lite"/>
    </source>
</evidence>
<sequence length="613" mass="64966">MFDAKNASHVYASSETPEDLFAKYLNKQFLTNESRKRKDHTDAKDENSGGTYGFDNNGSFIRRRLAVVNEYKVTSDGPSSGNLHVKYTKQYHNPNSTGADGKRAAAGATQPATKQAGAAMTPLQTPPSMFAPLQRNSTDGLVRAPVPVRSISLLKRGGMAFAPSFGNAMQLDMSPSSHPGMELDQSRIMSAIDLGAQSGFLQTEGTPNSANHTVLSCPDLSTLSLLSHHQNANCGFSASLVSNVLGIVDTTMPRGTSTSSQLQQINGAIGSGDMVEPKAKRPKSQSFACHNGESALSSGLLPAELAYSGVIPPKRLSGDINQSLVERFLANPGVSELLQATWQREAMVGSDPAFLMQSLGSSECGRGSGIAANSDVENTVHVGDKRQQQLVEDGMYMDDYESEHEYDDEGSNINEDDDDEAEDDDDDGDDGDDDDDDDCDDKNKDNGDSMVAGGKGSTHTRSTVGGSKYTQSIDSIESTATRVHSSPGNGPAAEYYQQDALLNTLAGLDMAAQSQQQAMLGGMEHHHSSAEMAAAHYAFLYPGATGGAPAAADAQAMSVADSIRYLSGNPMLFSYGGANQPLHPLHALQQQSGAPGMTAGVLDYTLHDNGKVF</sequence>
<dbReference type="EMBL" id="JANBQF010000283">
    <property type="protein sequence ID" value="KAJ2002646.1"/>
    <property type="molecule type" value="Genomic_DNA"/>
</dbReference>
<feature type="compositionally biased region" description="Polar residues" evidence="1">
    <location>
        <begin position="457"/>
        <end position="470"/>
    </location>
</feature>
<dbReference type="AlphaFoldDB" id="A0A9W8BCK9"/>
<reference evidence="2" key="1">
    <citation type="submission" date="2022-07" db="EMBL/GenBank/DDBJ databases">
        <title>Phylogenomic reconstructions and comparative analyses of Kickxellomycotina fungi.</title>
        <authorList>
            <person name="Reynolds N.K."/>
            <person name="Stajich J.E."/>
            <person name="Barry K."/>
            <person name="Grigoriev I.V."/>
            <person name="Crous P."/>
            <person name="Smith M.E."/>
        </authorList>
    </citation>
    <scope>NUCLEOTIDE SEQUENCE</scope>
    <source>
        <strain evidence="2">IMI 214461</strain>
    </source>
</reference>
<dbReference type="Proteomes" id="UP001150907">
    <property type="component" value="Unassembled WGS sequence"/>
</dbReference>
<protein>
    <submittedName>
        <fullName evidence="2">Uncharacterized protein</fullName>
    </submittedName>
</protein>
<dbReference type="OrthoDB" id="270173at2759"/>
<keyword evidence="3" id="KW-1185">Reference proteome</keyword>